<dbReference type="Proteomes" id="UP001299235">
    <property type="component" value="Unassembled WGS sequence"/>
</dbReference>
<dbReference type="SUPFAM" id="SSF56281">
    <property type="entry name" value="Metallo-hydrolase/oxidoreductase"/>
    <property type="match status" value="1"/>
</dbReference>
<dbReference type="PANTHER" id="PTHR43717:SF1">
    <property type="entry name" value="ANAEROBIC NITRIC OXIDE REDUCTASE FLAVORUBREDOXIN"/>
    <property type="match status" value="1"/>
</dbReference>
<proteinExistence type="inferred from homology"/>
<dbReference type="Pfam" id="PF19583">
    <property type="entry name" value="ODP"/>
    <property type="match status" value="1"/>
</dbReference>
<dbReference type="EMBL" id="JAJEQE010000006">
    <property type="protein sequence ID" value="MCC2148262.1"/>
    <property type="molecule type" value="Genomic_DNA"/>
</dbReference>
<dbReference type="InterPro" id="IPR001279">
    <property type="entry name" value="Metallo-B-lactamas"/>
</dbReference>
<dbReference type="InterPro" id="IPR045761">
    <property type="entry name" value="ODP_dom"/>
</dbReference>
<dbReference type="PROSITE" id="PS50902">
    <property type="entry name" value="FLAVODOXIN_LIKE"/>
    <property type="match status" value="1"/>
</dbReference>
<dbReference type="InterPro" id="IPR008254">
    <property type="entry name" value="Flavodoxin/NO_synth"/>
</dbReference>
<gene>
    <name evidence="3" type="ORF">LKD42_03170</name>
</gene>
<sequence length="388" mass="43271">MKDVFISDSIVYVGVDDKNIDLFENQYVVPNGVSYNSYVILDDKITIMDTVDRRGTEGWLANLKETLGDKKPYYVVVSHLEPDHAGNLKTLLDLYPDIKVIGNPKTFTMIAQFFDVDLSDDRKVVVGEGDTVNLGTHTLQFFMAPLVHWPEVMVAYEQSEKILFSADGFGKFGALDADEPWEDEARRYFINIVGKYGVQVQNLLKKAATLDIQMICPLHGPILKENLGYYIGKYLTWSSYEPEEKGVVIACASIHGNTMIAAKKLAEILKAKGEKNVVLYDLARDDMPSAIADAYRYDRLVVAAASYDGGIFPCMETFLRKLKAKNFQKRTVGYIQNGTWAPCTAKQMQAIMGELKNITNAEPVVTIKSAMKEADVAQLEALADALMA</sequence>
<dbReference type="Gene3D" id="3.60.15.10">
    <property type="entry name" value="Ribonuclease Z/Hydroxyacylglutathione hydrolase-like"/>
    <property type="match status" value="1"/>
</dbReference>
<evidence type="ECO:0000313" key="4">
    <source>
        <dbReference type="Proteomes" id="UP001299235"/>
    </source>
</evidence>
<reference evidence="3 4" key="1">
    <citation type="submission" date="2021-10" db="EMBL/GenBank/DDBJ databases">
        <title>Anaerobic single-cell dispensing facilitates the cultivation of human gut bacteria.</title>
        <authorList>
            <person name="Afrizal A."/>
        </authorList>
    </citation>
    <scope>NUCLEOTIDE SEQUENCE [LARGE SCALE GENOMIC DNA]</scope>
    <source>
        <strain evidence="3 4">CLA-AA-H246</strain>
    </source>
</reference>
<dbReference type="SMART" id="SM00849">
    <property type="entry name" value="Lactamase_B"/>
    <property type="match status" value="1"/>
</dbReference>
<accession>A0ABS8ESW6</accession>
<dbReference type="PANTHER" id="PTHR43717">
    <property type="entry name" value="ANAEROBIC NITRIC OXIDE REDUCTASE FLAVORUBREDOXIN"/>
    <property type="match status" value="1"/>
</dbReference>
<keyword evidence="4" id="KW-1185">Reference proteome</keyword>
<evidence type="ECO:0000313" key="3">
    <source>
        <dbReference type="EMBL" id="MCC2148262.1"/>
    </source>
</evidence>
<comment type="similarity">
    <text evidence="1">In the N-terminal section; belongs to the zinc metallo-hydrolase group 3 family.</text>
</comment>
<dbReference type="InterPro" id="IPR036866">
    <property type="entry name" value="RibonucZ/Hydroxyglut_hydro"/>
</dbReference>
<evidence type="ECO:0000256" key="1">
    <source>
        <dbReference type="ARBA" id="ARBA00007121"/>
    </source>
</evidence>
<feature type="domain" description="Flavodoxin-like" evidence="2">
    <location>
        <begin position="247"/>
        <end position="388"/>
    </location>
</feature>
<comment type="caution">
    <text evidence="3">The sequence shown here is derived from an EMBL/GenBank/DDBJ whole genome shotgun (WGS) entry which is preliminary data.</text>
</comment>
<protein>
    <submittedName>
        <fullName evidence="3">MBL fold metallo-hydrolase</fullName>
    </submittedName>
</protein>
<dbReference type="PIRSF" id="PIRSF005243">
    <property type="entry name" value="ROO"/>
    <property type="match status" value="1"/>
</dbReference>
<organism evidence="3 4">
    <name type="scientific">Hominisplanchenecus faecis</name>
    <dbReference type="NCBI Taxonomy" id="2885351"/>
    <lineage>
        <taxon>Bacteria</taxon>
        <taxon>Bacillati</taxon>
        <taxon>Bacillota</taxon>
        <taxon>Clostridia</taxon>
        <taxon>Lachnospirales</taxon>
        <taxon>Lachnospiraceae</taxon>
        <taxon>Hominisplanchenecus</taxon>
    </lineage>
</organism>
<dbReference type="InterPro" id="IPR016440">
    <property type="entry name" value="Rubredoxin-O_OxRdtase"/>
</dbReference>
<dbReference type="RefSeq" id="WP_248834802.1">
    <property type="nucleotide sequence ID" value="NZ_JAJEQE010000006.1"/>
</dbReference>
<dbReference type="InterPro" id="IPR029039">
    <property type="entry name" value="Flavoprotein-like_sf"/>
</dbReference>
<evidence type="ECO:0000259" key="2">
    <source>
        <dbReference type="PROSITE" id="PS50902"/>
    </source>
</evidence>
<dbReference type="Gene3D" id="3.40.50.360">
    <property type="match status" value="1"/>
</dbReference>
<dbReference type="CDD" id="cd07709">
    <property type="entry name" value="flavodiiron_proteins_MBL-fold"/>
    <property type="match status" value="1"/>
</dbReference>
<dbReference type="SUPFAM" id="SSF52218">
    <property type="entry name" value="Flavoproteins"/>
    <property type="match status" value="1"/>
</dbReference>
<name>A0ABS8ESW6_9FIRM</name>